<sequence length="308" mass="36407">MVVSPSIQVVRFWKWVDEKFYIERHDSLSHQREFKKCMRIYSVVGIKAFLRYGYDYLSEIVLRRADFQEHKIAEKDFKNFYPSDFEDLNLLLLQGHLDHLHGSDKSLNLTKPGWDAKGFEFKHDYTIIESPRAVVFSVNNNKRKIMRFNEMYKFNDGTLIRIMEALDYRVKEYRVNRLNSEHPSDIYVFTMKMEILLEPTSNKLMVGDYEIYTLEDLTLMLEILSRRFFLRLNLPDHSPWLSAVVYLHSEGVIAYGCLGDMKTYYKNRKLERVVGVVMTYAPNALGDMTATLKDPSRTMGGLIHYRVF</sequence>
<evidence type="ECO:0000313" key="1">
    <source>
        <dbReference type="EMBL" id="GEU29675.1"/>
    </source>
</evidence>
<protein>
    <submittedName>
        <fullName evidence="1">Uncharacterized protein</fullName>
    </submittedName>
</protein>
<comment type="caution">
    <text evidence="1">The sequence shown here is derived from an EMBL/GenBank/DDBJ whole genome shotgun (WGS) entry which is preliminary data.</text>
</comment>
<reference evidence="1" key="1">
    <citation type="journal article" date="2019" name="Sci. Rep.">
        <title>Draft genome of Tanacetum cinerariifolium, the natural source of mosquito coil.</title>
        <authorList>
            <person name="Yamashiro T."/>
            <person name="Shiraishi A."/>
            <person name="Satake H."/>
            <person name="Nakayama K."/>
        </authorList>
    </citation>
    <scope>NUCLEOTIDE SEQUENCE</scope>
</reference>
<proteinExistence type="predicted"/>
<organism evidence="1">
    <name type="scientific">Tanacetum cinerariifolium</name>
    <name type="common">Dalmatian daisy</name>
    <name type="synonym">Chrysanthemum cinerariifolium</name>
    <dbReference type="NCBI Taxonomy" id="118510"/>
    <lineage>
        <taxon>Eukaryota</taxon>
        <taxon>Viridiplantae</taxon>
        <taxon>Streptophyta</taxon>
        <taxon>Embryophyta</taxon>
        <taxon>Tracheophyta</taxon>
        <taxon>Spermatophyta</taxon>
        <taxon>Magnoliopsida</taxon>
        <taxon>eudicotyledons</taxon>
        <taxon>Gunneridae</taxon>
        <taxon>Pentapetalae</taxon>
        <taxon>asterids</taxon>
        <taxon>campanulids</taxon>
        <taxon>Asterales</taxon>
        <taxon>Asteraceae</taxon>
        <taxon>Asteroideae</taxon>
        <taxon>Anthemideae</taxon>
        <taxon>Anthemidinae</taxon>
        <taxon>Tanacetum</taxon>
    </lineage>
</organism>
<gene>
    <name evidence="1" type="ORF">Tci_001653</name>
</gene>
<dbReference type="AlphaFoldDB" id="A0A699GNN4"/>
<dbReference type="EMBL" id="BKCJ010000090">
    <property type="protein sequence ID" value="GEU29675.1"/>
    <property type="molecule type" value="Genomic_DNA"/>
</dbReference>
<accession>A0A699GNN4</accession>
<name>A0A699GNN4_TANCI</name>